<name>A0AAE4MJ89_9EURY</name>
<dbReference type="AlphaFoldDB" id="A0AAE4MJ89"/>
<accession>A0AAE4MJ89</accession>
<dbReference type="Gene3D" id="3.40.630.30">
    <property type="match status" value="1"/>
</dbReference>
<dbReference type="Proteomes" id="UP001271789">
    <property type="component" value="Unassembled WGS sequence"/>
</dbReference>
<dbReference type="PROSITE" id="PS51186">
    <property type="entry name" value="GNAT"/>
    <property type="match status" value="1"/>
</dbReference>
<dbReference type="CDD" id="cd04301">
    <property type="entry name" value="NAT_SF"/>
    <property type="match status" value="1"/>
</dbReference>
<proteinExistence type="predicted"/>
<keyword evidence="3" id="KW-1185">Reference proteome</keyword>
<reference evidence="2" key="1">
    <citation type="submission" date="2023-06" db="EMBL/GenBank/DDBJ databases">
        <title>Genome sequence of Methanosarcinaceae archaeon Ag5.</title>
        <authorList>
            <person name="Protasov E."/>
            <person name="Platt K."/>
            <person name="Poehlein A."/>
            <person name="Daniel R."/>
            <person name="Brune A."/>
        </authorList>
    </citation>
    <scope>NUCLEOTIDE SEQUENCE</scope>
    <source>
        <strain evidence="2">Ag5</strain>
    </source>
</reference>
<dbReference type="GO" id="GO:0016747">
    <property type="term" value="F:acyltransferase activity, transferring groups other than amino-acyl groups"/>
    <property type="evidence" value="ECO:0007669"/>
    <property type="project" value="InterPro"/>
</dbReference>
<dbReference type="RefSeq" id="WP_338100042.1">
    <property type="nucleotide sequence ID" value="NZ_JAWDKD010000021.1"/>
</dbReference>
<evidence type="ECO:0000259" key="1">
    <source>
        <dbReference type="PROSITE" id="PS51186"/>
    </source>
</evidence>
<comment type="caution">
    <text evidence="2">The sequence shown here is derived from an EMBL/GenBank/DDBJ whole genome shotgun (WGS) entry which is preliminary data.</text>
</comment>
<protein>
    <recommendedName>
        <fullName evidence="1">N-acetyltransferase domain-containing protein</fullName>
    </recommendedName>
</protein>
<feature type="domain" description="N-acetyltransferase" evidence="1">
    <location>
        <begin position="4"/>
        <end position="174"/>
    </location>
</feature>
<organism evidence="2 3">
    <name type="scientific">Methanolapillus africanus</name>
    <dbReference type="NCBI Taxonomy" id="3028297"/>
    <lineage>
        <taxon>Archaea</taxon>
        <taxon>Methanobacteriati</taxon>
        <taxon>Methanobacteriota</taxon>
        <taxon>Stenosarchaea group</taxon>
        <taxon>Methanomicrobia</taxon>
        <taxon>Methanosarcinales</taxon>
        <taxon>Methanosarcinaceae</taxon>
        <taxon>Methanolapillus</taxon>
    </lineage>
</organism>
<dbReference type="InterPro" id="IPR000182">
    <property type="entry name" value="GNAT_dom"/>
</dbReference>
<dbReference type="InterPro" id="IPR016181">
    <property type="entry name" value="Acyl_CoA_acyltransferase"/>
</dbReference>
<dbReference type="SUPFAM" id="SSF55729">
    <property type="entry name" value="Acyl-CoA N-acyltransferases (Nat)"/>
    <property type="match status" value="1"/>
</dbReference>
<evidence type="ECO:0000313" key="2">
    <source>
        <dbReference type="EMBL" id="MDV0447600.1"/>
    </source>
</evidence>
<dbReference type="Pfam" id="PF13673">
    <property type="entry name" value="Acetyltransf_10"/>
    <property type="match status" value="1"/>
</dbReference>
<gene>
    <name evidence="2" type="ORF">MsAg5_15090</name>
</gene>
<evidence type="ECO:0000313" key="3">
    <source>
        <dbReference type="Proteomes" id="UP001271789"/>
    </source>
</evidence>
<dbReference type="EMBL" id="JAWDKD010000021">
    <property type="protein sequence ID" value="MDV0447600.1"/>
    <property type="molecule type" value="Genomic_DNA"/>
</dbReference>
<sequence>MPVELIKVVTKDQCAAVSKLAREIWMEHYTPLIGAEQVAYMLDKFQSADKIYADISNGYVYYAACDGGAFVGYMGLCPDDKGIFISKFYVRKEVRGKGIGKMFFKQAQIESRRLIPRNPVHQTIEAPCFWLTVNKNNNSVEAYKKLGFEISGELVTDIGSGFVMDDYVMTCPIRTYKN</sequence>